<keyword evidence="8" id="KW-0809">Transit peptide</keyword>
<dbReference type="PROSITE" id="PS00737">
    <property type="entry name" value="THIOLASE_2"/>
    <property type="match status" value="1"/>
</dbReference>
<evidence type="ECO:0000259" key="12">
    <source>
        <dbReference type="Pfam" id="PF00108"/>
    </source>
</evidence>
<dbReference type="Pfam" id="PF00108">
    <property type="entry name" value="Thiolase_N"/>
    <property type="match status" value="1"/>
</dbReference>
<evidence type="ECO:0000313" key="15">
    <source>
        <dbReference type="Proteomes" id="UP001412239"/>
    </source>
</evidence>
<keyword evidence="6" id="KW-0808">Transferase</keyword>
<dbReference type="InterPro" id="IPR020617">
    <property type="entry name" value="Thiolase_C"/>
</dbReference>
<accession>A0A292PHL1</accession>
<dbReference type="PROSITE" id="PS00099">
    <property type="entry name" value="THIOLASE_3"/>
    <property type="match status" value="1"/>
</dbReference>
<dbReference type="FunFam" id="3.40.47.10:FF:000007">
    <property type="entry name" value="acetyl-CoA acetyltransferase, mitochondrial"/>
    <property type="match status" value="1"/>
</dbReference>
<evidence type="ECO:0000256" key="4">
    <source>
        <dbReference type="ARBA" id="ARBA00011881"/>
    </source>
</evidence>
<protein>
    <recommendedName>
        <fullName evidence="5">acetyl-CoA C-acetyltransferase</fullName>
        <ecNumber evidence="5">2.3.1.9</ecNumber>
    </recommendedName>
</protein>
<dbReference type="GO" id="GO:0046872">
    <property type="term" value="F:metal ion binding"/>
    <property type="evidence" value="ECO:0007669"/>
    <property type="project" value="UniProtKB-KW"/>
</dbReference>
<dbReference type="InterPro" id="IPR020610">
    <property type="entry name" value="Thiolase_AS"/>
</dbReference>
<evidence type="ECO:0000256" key="9">
    <source>
        <dbReference type="ARBA" id="ARBA00022958"/>
    </source>
</evidence>
<evidence type="ECO:0000256" key="6">
    <source>
        <dbReference type="ARBA" id="ARBA00022679"/>
    </source>
</evidence>
<dbReference type="GO" id="GO:0006635">
    <property type="term" value="P:fatty acid beta-oxidation"/>
    <property type="evidence" value="ECO:0007669"/>
    <property type="project" value="TreeGrafter"/>
</dbReference>
<proteinExistence type="inferred from homology"/>
<dbReference type="SUPFAM" id="SSF53901">
    <property type="entry name" value="Thiolase-like"/>
    <property type="match status" value="2"/>
</dbReference>
<dbReference type="InterPro" id="IPR020616">
    <property type="entry name" value="Thiolase_N"/>
</dbReference>
<evidence type="ECO:0000256" key="8">
    <source>
        <dbReference type="ARBA" id="ARBA00022946"/>
    </source>
</evidence>
<comment type="subunit">
    <text evidence="4">Homotetramer.</text>
</comment>
<keyword evidence="11" id="KW-0012">Acyltransferase</keyword>
<dbReference type="InterPro" id="IPR020613">
    <property type="entry name" value="Thiolase_CS"/>
</dbReference>
<sequence>MREVVIVSALRTPIGSFGGSLSGFTATQLGGFAIKAAVEKAGIKPEDVQEVYMGNVLSANIGQAPATQAAKFAGLPDVPTTTINKVCASGTKAIMLAAQSIALGQNDIVVAGGMESMSNVPYYLDKARTGYRLGHGQLTDGLVKDGLWDVYNDYHMGSAAELCASKYNISREAQDNYAVSSYKRAQASINDGKFNAEIVPVEVVDRKGNATIVDKDEDIYSVNFDKLPGLKPVFKKDGTITAANASALNDGAAALVLMSADKAKELGLKPLARILSYADAQHAPEWFTTAPSKAIPLALQRAGKSITDVDFFEINEAFSVVSLANNQEMGLTDSQVNVNGGAVAMGHPLGASGARIVVTLLSVLDQNNGKIGVAGICNGGGGATSNNIDRFEQNSKFIKTLVTALKTSSSFDFGFDSLQTISVVKSPDHTFRIFSWYVPTVEGTYRFFGTVQLATRDGKLKLYPLIDDTEHISDLNQITTNKQWYGARYYEIIPLIVSGQNTSYVLLGWKGNNNKTSKKVIEVLSFVNDELKFGKTIFQGAKNTEVKNRIVFEYNKLNSMTLRLDKNEQMIVFDHLAPFDPNMEGNFEYYASDSSFDGYRLVGNQLKLMENIELKNDPDAKDDFYIDPKPKEIPTVKN</sequence>
<dbReference type="Proteomes" id="UP001412239">
    <property type="component" value="Unassembled WGS sequence"/>
</dbReference>
<evidence type="ECO:0000256" key="1">
    <source>
        <dbReference type="ARBA" id="ARBA00001958"/>
    </source>
</evidence>
<evidence type="ECO:0000313" key="14">
    <source>
        <dbReference type="EMBL" id="CUS06792.1"/>
    </source>
</evidence>
<comment type="similarity">
    <text evidence="3">Belongs to the thiolase-like superfamily. Thiolase family.</text>
</comment>
<dbReference type="EMBL" id="LN891339">
    <property type="protein sequence ID" value="CUS06792.1"/>
    <property type="molecule type" value="Genomic_DNA"/>
</dbReference>
<keyword evidence="10" id="KW-0496">Mitochondrion</keyword>
<evidence type="ECO:0000256" key="7">
    <source>
        <dbReference type="ARBA" id="ARBA00022723"/>
    </source>
</evidence>
<reference evidence="14" key="1">
    <citation type="submission" date="2015-10" db="EMBL/GenBank/DDBJ databases">
        <authorList>
            <person name="Regsiter A."/>
            <person name="william w."/>
        </authorList>
    </citation>
    <scope>NUCLEOTIDE SEQUENCE</scope>
    <source>
        <strain evidence="14">Montdore</strain>
    </source>
</reference>
<name>A0A292PHL1_9PEZI</name>
<dbReference type="GO" id="GO:0003985">
    <property type="term" value="F:acetyl-CoA C-acetyltransferase activity"/>
    <property type="evidence" value="ECO:0007669"/>
    <property type="project" value="UniProtKB-EC"/>
</dbReference>
<dbReference type="Pfam" id="PF02803">
    <property type="entry name" value="Thiolase_C"/>
    <property type="match status" value="1"/>
</dbReference>
<keyword evidence="15" id="KW-1185">Reference proteome</keyword>
<comment type="subcellular location">
    <subcellularLocation>
        <location evidence="2">Mitochondrion</location>
    </subcellularLocation>
</comment>
<evidence type="ECO:0000256" key="10">
    <source>
        <dbReference type="ARBA" id="ARBA00023128"/>
    </source>
</evidence>
<evidence type="ECO:0000256" key="2">
    <source>
        <dbReference type="ARBA" id="ARBA00004173"/>
    </source>
</evidence>
<dbReference type="CDD" id="cd00751">
    <property type="entry name" value="thiolase"/>
    <property type="match status" value="1"/>
</dbReference>
<gene>
    <name evidence="14" type="ORF">GSTUAT00009120001</name>
</gene>
<dbReference type="AlphaFoldDB" id="A0A292PHL1"/>
<dbReference type="PANTHER" id="PTHR18919:SF156">
    <property type="entry name" value="ACETYL-COA ACETYLTRANSFERASE, MITOCHONDRIAL"/>
    <property type="match status" value="1"/>
</dbReference>
<dbReference type="EC" id="2.3.1.9" evidence="5"/>
<keyword evidence="7" id="KW-0479">Metal-binding</keyword>
<dbReference type="PANTHER" id="PTHR18919">
    <property type="entry name" value="ACETYL-COA C-ACYLTRANSFERASE"/>
    <property type="match status" value="1"/>
</dbReference>
<keyword evidence="9" id="KW-0630">Potassium</keyword>
<dbReference type="NCBIfam" id="TIGR01930">
    <property type="entry name" value="AcCoA-C-Actrans"/>
    <property type="match status" value="1"/>
</dbReference>
<evidence type="ECO:0000256" key="11">
    <source>
        <dbReference type="ARBA" id="ARBA00023315"/>
    </source>
</evidence>
<organism evidence="14 15">
    <name type="scientific">Tuber aestivum</name>
    <name type="common">summer truffle</name>
    <dbReference type="NCBI Taxonomy" id="59557"/>
    <lineage>
        <taxon>Eukaryota</taxon>
        <taxon>Fungi</taxon>
        <taxon>Dikarya</taxon>
        <taxon>Ascomycota</taxon>
        <taxon>Pezizomycotina</taxon>
        <taxon>Pezizomycetes</taxon>
        <taxon>Pezizales</taxon>
        <taxon>Tuberaceae</taxon>
        <taxon>Tuber</taxon>
    </lineage>
</organism>
<dbReference type="InterPro" id="IPR002155">
    <property type="entry name" value="Thiolase"/>
</dbReference>
<evidence type="ECO:0000259" key="13">
    <source>
        <dbReference type="Pfam" id="PF02803"/>
    </source>
</evidence>
<feature type="domain" description="Thiolase C-terminal" evidence="13">
    <location>
        <begin position="268"/>
        <end position="386"/>
    </location>
</feature>
<evidence type="ECO:0000256" key="3">
    <source>
        <dbReference type="ARBA" id="ARBA00010982"/>
    </source>
</evidence>
<feature type="domain" description="Thiolase N-terminal" evidence="12">
    <location>
        <begin position="4"/>
        <end position="260"/>
    </location>
</feature>
<dbReference type="Gene3D" id="3.40.47.10">
    <property type="match status" value="1"/>
</dbReference>
<comment type="cofactor">
    <cofactor evidence="1">
        <name>K(+)</name>
        <dbReference type="ChEBI" id="CHEBI:29103"/>
    </cofactor>
</comment>
<evidence type="ECO:0000256" key="5">
    <source>
        <dbReference type="ARBA" id="ARBA00012705"/>
    </source>
</evidence>
<dbReference type="GO" id="GO:0005739">
    <property type="term" value="C:mitochondrion"/>
    <property type="evidence" value="ECO:0007669"/>
    <property type="project" value="UniProtKB-SubCell"/>
</dbReference>
<dbReference type="InterPro" id="IPR016039">
    <property type="entry name" value="Thiolase-like"/>
</dbReference>